<keyword evidence="8 9" id="KW-0234">DNA repair</keyword>
<evidence type="ECO:0000259" key="10">
    <source>
        <dbReference type="PROSITE" id="PS51192"/>
    </source>
</evidence>
<evidence type="ECO:0000256" key="2">
    <source>
        <dbReference type="ARBA" id="ARBA00022741"/>
    </source>
</evidence>
<accession>A0A235H8M1</accession>
<dbReference type="InterPro" id="IPR005118">
    <property type="entry name" value="TRCF_C"/>
</dbReference>
<evidence type="ECO:0000256" key="6">
    <source>
        <dbReference type="ARBA" id="ARBA00022840"/>
    </source>
</evidence>
<dbReference type="SMART" id="SM00490">
    <property type="entry name" value="HELICc"/>
    <property type="match status" value="1"/>
</dbReference>
<dbReference type="InterPro" id="IPR003711">
    <property type="entry name" value="CarD-like/TRCF_RID"/>
</dbReference>
<keyword evidence="6 9" id="KW-0067">ATP-binding</keyword>
<evidence type="ECO:0000256" key="3">
    <source>
        <dbReference type="ARBA" id="ARBA00022763"/>
    </source>
</evidence>
<dbReference type="AlphaFoldDB" id="A0A235H8M1"/>
<dbReference type="InterPro" id="IPR036101">
    <property type="entry name" value="CarD-like/TRCF_RID_sf"/>
</dbReference>
<comment type="similarity">
    <text evidence="9">In the C-terminal section; belongs to the helicase family. RecG subfamily.</text>
</comment>
<evidence type="ECO:0000313" key="13">
    <source>
        <dbReference type="Proteomes" id="UP000215367"/>
    </source>
</evidence>
<dbReference type="SMART" id="SM00982">
    <property type="entry name" value="TRCF"/>
    <property type="match status" value="1"/>
</dbReference>
<dbReference type="GO" id="GO:0005524">
    <property type="term" value="F:ATP binding"/>
    <property type="evidence" value="ECO:0007669"/>
    <property type="project" value="UniProtKB-UniRule"/>
</dbReference>
<dbReference type="Gene3D" id="3.90.1150.50">
    <property type="entry name" value="Transcription-repair-coupling factor, D7 domain"/>
    <property type="match status" value="1"/>
</dbReference>
<comment type="function">
    <text evidence="9">Couples transcription and DNA repair by recognizing RNA polymerase (RNAP) stalled at DNA lesions. Mediates ATP-dependent release of RNAP and its truncated transcript from the DNA, and recruitment of nucleotide excision repair machinery to the damaged site.</text>
</comment>
<dbReference type="Gene3D" id="3.40.50.11180">
    <property type="match status" value="1"/>
</dbReference>
<dbReference type="PANTHER" id="PTHR47964:SF1">
    <property type="entry name" value="ATP-DEPENDENT DNA HELICASE HOMOLOG RECG, CHLOROPLASTIC"/>
    <property type="match status" value="1"/>
</dbReference>
<dbReference type="GO" id="GO:0000716">
    <property type="term" value="P:transcription-coupled nucleotide-excision repair, DNA damage recognition"/>
    <property type="evidence" value="ECO:0007669"/>
    <property type="project" value="UniProtKB-UniRule"/>
</dbReference>
<reference evidence="12 13" key="1">
    <citation type="submission" date="2017-07" db="EMBL/GenBank/DDBJ databases">
        <title>Whole genome sequence of Azospirillum brasilense 2A1, a potential biofertilizer strain.</title>
        <authorList>
            <person name="Fontana C.A."/>
            <person name="Toffoli L.M."/>
            <person name="Salazar S.M."/>
            <person name="Puglisi E."/>
            <person name="Pedraza R."/>
            <person name="Bassi D."/>
            <person name="Cocconcelli P.S."/>
        </authorList>
    </citation>
    <scope>NUCLEOTIDE SEQUENCE [LARGE SCALE GENOMIC DNA]</scope>
    <source>
        <strain evidence="12 13">2A1</strain>
        <plasmid evidence="12">unnamed</plasmid>
    </source>
</reference>
<dbReference type="InterPro" id="IPR047112">
    <property type="entry name" value="RecG/Mfd"/>
</dbReference>
<dbReference type="EC" id="3.6.4.-" evidence="9"/>
<dbReference type="GO" id="GO:0003678">
    <property type="term" value="F:DNA helicase activity"/>
    <property type="evidence" value="ECO:0007669"/>
    <property type="project" value="TreeGrafter"/>
</dbReference>
<dbReference type="EMBL" id="NOWT01000025">
    <property type="protein sequence ID" value="OYD82098.1"/>
    <property type="molecule type" value="Genomic_DNA"/>
</dbReference>
<evidence type="ECO:0000256" key="5">
    <source>
        <dbReference type="ARBA" id="ARBA00022806"/>
    </source>
</evidence>
<protein>
    <recommendedName>
        <fullName evidence="9">Transcription-repair-coupling factor</fullName>
        <shortName evidence="9">TRCF</shortName>
        <ecNumber evidence="9">3.6.4.-</ecNumber>
    </recommendedName>
</protein>
<sequence>MNGRQAVKCQLSLFPLTQCAMPDSASLMQFDRTAFRLVRSVTCAAPAEGALAIELARGAACSQAVPLVVTRSDTRAARLAKAIRDAAPDLEIVLIPGWDIPPGERGQPSRAVLGQRAAAIAALSRPAKGAGRLVLATAEAALQRLPPPDAWPDVALVIETDTLYEEETWRNLLVAGGYILDERIDEPGEAAFRGSVVEIFPGDADRPVRCDIVDGRVARIRTFDPASQRSTADCDRITVHPVTEILAAPEIVTRLIQGLEGRRDPMAAGLAEELAAGRRPYAFERLLPLAYDRLPSVLELLADSPVVIDEGVGDRLEARFDDVEEADASAMHLDRNAWETGLRGRAVLTLEPDEQASSREAPAVSERTLPRLAGERIAAGEAVIIAAANAADAARMAERVSAATGRPVPVLDRWPVDGSPVTPATLVLRVAAGFTFDGVTVLAQRPRPEGGAGPIAPLAPVDLSCDDLAVHLDYGIGAVRGLETVEAGGQPEDVLVMEYARENRLLVPVADLDRVWRYGSSDARVALDGLKGGNWITRRAELEREIGRTAKSLVRQAARRARTKAPVIAPPAGPMRRVAARFPYEETAGQRRAITAVMAELASGRPMDHLVCADVGYGKTEVALRAAAAVAFTGRQVAVLAPTSVLARQHLEVFRRRLAGLGLRIEPLTGGMAASAAKAVREGLADGSVAIAVGTHALLSKTVRFADLALVVVDEEQRFGTVQKRALARLSAGVHCLALSATPVPRTLQGALAGLREVSVIDTPPVRRRPVRTRVTPYDPSVLRSALLREKARGGQSFCVAPRIADLPSLEAEVRALAPGLSVAVAHGRLPIAELDQVMFDVAEGTVDVLVSTPIIETGIDIPRANTIVIRRPDLFGLGQLHQLRGRVGRGGAQAYAYLLTDPDTPLNERTERRLGSLEAIESLGGGFALSLLDLDQRGAGDLLGTDQSGHLRLVGTELYQHLLARALAGAETDDSPELRLGVPQTIPAAYLPEEELRIGLHRRLSRLRDEAAVEPLREEIEDRFGPLPEEVELLLAAAALRARSRRLGVAALAAGPSGVSLALSDTPCRAVREAALERLWTGQVRRTDDRLVFALSADGASEILNNARAVLDQLPPVGAA</sequence>
<comment type="caution">
    <text evidence="12">The sequence shown here is derived from an EMBL/GenBank/DDBJ whole genome shotgun (WGS) entry which is preliminary data.</text>
</comment>
<dbReference type="SUPFAM" id="SSF141259">
    <property type="entry name" value="CarD-like"/>
    <property type="match status" value="1"/>
</dbReference>
<evidence type="ECO:0000256" key="9">
    <source>
        <dbReference type="HAMAP-Rule" id="MF_00969"/>
    </source>
</evidence>
<dbReference type="SUPFAM" id="SSF143517">
    <property type="entry name" value="TRCF domain-like"/>
    <property type="match status" value="1"/>
</dbReference>
<evidence type="ECO:0000313" key="12">
    <source>
        <dbReference type="EMBL" id="OYD82098.1"/>
    </source>
</evidence>
<dbReference type="Pfam" id="PF17757">
    <property type="entry name" value="UvrB_inter"/>
    <property type="match status" value="1"/>
</dbReference>
<keyword evidence="4 9" id="KW-0378">Hydrolase</keyword>
<feature type="domain" description="Helicase ATP-binding" evidence="10">
    <location>
        <begin position="600"/>
        <end position="761"/>
    </location>
</feature>
<dbReference type="Proteomes" id="UP000215367">
    <property type="component" value="Unassembled WGS sequence"/>
</dbReference>
<keyword evidence="1 9" id="KW-0963">Cytoplasm</keyword>
<dbReference type="Gene3D" id="2.40.10.170">
    <property type="match status" value="1"/>
</dbReference>
<dbReference type="GO" id="GO:0003684">
    <property type="term" value="F:damaged DNA binding"/>
    <property type="evidence" value="ECO:0007669"/>
    <property type="project" value="InterPro"/>
</dbReference>
<dbReference type="GO" id="GO:0016787">
    <property type="term" value="F:hydrolase activity"/>
    <property type="evidence" value="ECO:0007669"/>
    <property type="project" value="UniProtKB-KW"/>
</dbReference>
<geneLocation type="plasmid" evidence="12">
    <name>unnamed</name>
</geneLocation>
<comment type="subcellular location">
    <subcellularLocation>
        <location evidence="9">Cytoplasm</location>
    </subcellularLocation>
</comment>
<gene>
    <name evidence="9" type="primary">mfd</name>
    <name evidence="12" type="ORF">CHT98_22210</name>
</gene>
<organism evidence="12 13">
    <name type="scientific">Azospirillum brasilense</name>
    <dbReference type="NCBI Taxonomy" id="192"/>
    <lineage>
        <taxon>Bacteria</taxon>
        <taxon>Pseudomonadati</taxon>
        <taxon>Pseudomonadota</taxon>
        <taxon>Alphaproteobacteria</taxon>
        <taxon>Rhodospirillales</taxon>
        <taxon>Azospirillaceae</taxon>
        <taxon>Azospirillum</taxon>
    </lineage>
</organism>
<keyword evidence="2 9" id="KW-0547">Nucleotide-binding</keyword>
<dbReference type="HAMAP" id="MF_00969">
    <property type="entry name" value="TRCF"/>
    <property type="match status" value="1"/>
</dbReference>
<dbReference type="InterPro" id="IPR001650">
    <property type="entry name" value="Helicase_C-like"/>
</dbReference>
<dbReference type="InterPro" id="IPR004576">
    <property type="entry name" value="Mfd"/>
</dbReference>
<dbReference type="InterPro" id="IPR011545">
    <property type="entry name" value="DEAD/DEAH_box_helicase_dom"/>
</dbReference>
<dbReference type="InterPro" id="IPR027417">
    <property type="entry name" value="P-loop_NTPase"/>
</dbReference>
<comment type="similarity">
    <text evidence="9">In the N-terminal section; belongs to the UvrB family.</text>
</comment>
<dbReference type="SMART" id="SM01058">
    <property type="entry name" value="CarD_TRCF"/>
    <property type="match status" value="1"/>
</dbReference>
<evidence type="ECO:0000259" key="11">
    <source>
        <dbReference type="PROSITE" id="PS51194"/>
    </source>
</evidence>
<dbReference type="PROSITE" id="PS51192">
    <property type="entry name" value="HELICASE_ATP_BIND_1"/>
    <property type="match status" value="1"/>
</dbReference>
<feature type="domain" description="Helicase C-terminal" evidence="11">
    <location>
        <begin position="782"/>
        <end position="936"/>
    </location>
</feature>
<dbReference type="Pfam" id="PF00270">
    <property type="entry name" value="DEAD"/>
    <property type="match status" value="1"/>
</dbReference>
<dbReference type="InterPro" id="IPR041471">
    <property type="entry name" value="UvrB_inter"/>
</dbReference>
<proteinExistence type="inferred from homology"/>
<dbReference type="PANTHER" id="PTHR47964">
    <property type="entry name" value="ATP-DEPENDENT DNA HELICASE HOMOLOG RECG, CHLOROPLASTIC"/>
    <property type="match status" value="1"/>
</dbReference>
<dbReference type="InterPro" id="IPR014001">
    <property type="entry name" value="Helicase_ATP-bd"/>
</dbReference>
<evidence type="ECO:0000256" key="4">
    <source>
        <dbReference type="ARBA" id="ARBA00022801"/>
    </source>
</evidence>
<dbReference type="GO" id="GO:0006355">
    <property type="term" value="P:regulation of DNA-templated transcription"/>
    <property type="evidence" value="ECO:0007669"/>
    <property type="project" value="UniProtKB-UniRule"/>
</dbReference>
<dbReference type="SUPFAM" id="SSF52540">
    <property type="entry name" value="P-loop containing nucleoside triphosphate hydrolases"/>
    <property type="match status" value="2"/>
</dbReference>
<keyword evidence="12" id="KW-0614">Plasmid</keyword>
<keyword evidence="5" id="KW-0347">Helicase</keyword>
<keyword evidence="3 9" id="KW-0227">DNA damage</keyword>
<evidence type="ECO:0000256" key="8">
    <source>
        <dbReference type="ARBA" id="ARBA00023204"/>
    </source>
</evidence>
<dbReference type="Gene3D" id="3.40.50.300">
    <property type="entry name" value="P-loop containing nucleotide triphosphate hydrolases"/>
    <property type="match status" value="2"/>
</dbReference>
<dbReference type="SMART" id="SM00487">
    <property type="entry name" value="DEXDc"/>
    <property type="match status" value="1"/>
</dbReference>
<keyword evidence="7 9" id="KW-0238">DNA-binding</keyword>
<dbReference type="Pfam" id="PF03461">
    <property type="entry name" value="TRCF"/>
    <property type="match status" value="1"/>
</dbReference>
<dbReference type="Pfam" id="PF00271">
    <property type="entry name" value="Helicase_C"/>
    <property type="match status" value="1"/>
</dbReference>
<dbReference type="InterPro" id="IPR037235">
    <property type="entry name" value="TRCF-like_C_D7"/>
</dbReference>
<dbReference type="GO" id="GO:0005737">
    <property type="term" value="C:cytoplasm"/>
    <property type="evidence" value="ECO:0007669"/>
    <property type="project" value="UniProtKB-SubCell"/>
</dbReference>
<dbReference type="PROSITE" id="PS51194">
    <property type="entry name" value="HELICASE_CTER"/>
    <property type="match status" value="1"/>
</dbReference>
<name>A0A235H8M1_AZOBR</name>
<evidence type="ECO:0000256" key="1">
    <source>
        <dbReference type="ARBA" id="ARBA00022490"/>
    </source>
</evidence>
<dbReference type="Pfam" id="PF02559">
    <property type="entry name" value="CarD_TRCF_RID"/>
    <property type="match status" value="1"/>
</dbReference>
<evidence type="ECO:0000256" key="7">
    <source>
        <dbReference type="ARBA" id="ARBA00023125"/>
    </source>
</evidence>
<dbReference type="Gene3D" id="3.30.2060.10">
    <property type="entry name" value="Penicillin-binding protein 1b domain"/>
    <property type="match status" value="1"/>
</dbReference>